<evidence type="ECO:0000313" key="2">
    <source>
        <dbReference type="EMBL" id="KAL0948674.1"/>
    </source>
</evidence>
<dbReference type="Proteomes" id="UP001556367">
    <property type="component" value="Unassembled WGS sequence"/>
</dbReference>
<evidence type="ECO:0000313" key="3">
    <source>
        <dbReference type="Proteomes" id="UP001556367"/>
    </source>
</evidence>
<dbReference type="EMBL" id="JASNQZ010000013">
    <property type="protein sequence ID" value="KAL0948674.1"/>
    <property type="molecule type" value="Genomic_DNA"/>
</dbReference>
<accession>A0ABR3IZB8</accession>
<proteinExistence type="predicted"/>
<dbReference type="Pfam" id="PF18758">
    <property type="entry name" value="KDZ"/>
    <property type="match status" value="1"/>
</dbReference>
<protein>
    <recommendedName>
        <fullName evidence="1">CxC2-like cysteine cluster KDZ transposase-associated domain-containing protein</fullName>
    </recommendedName>
</protein>
<dbReference type="InterPro" id="IPR041457">
    <property type="entry name" value="CxC2_KDZ-assoc"/>
</dbReference>
<comment type="caution">
    <text evidence="2">The sequence shown here is derived from an EMBL/GenBank/DDBJ whole genome shotgun (WGS) entry which is preliminary data.</text>
</comment>
<evidence type="ECO:0000259" key="1">
    <source>
        <dbReference type="Pfam" id="PF18803"/>
    </source>
</evidence>
<dbReference type="InterPro" id="IPR040521">
    <property type="entry name" value="KDZ"/>
</dbReference>
<gene>
    <name evidence="2" type="ORF">HGRIS_010475</name>
</gene>
<name>A0ABR3IZB8_9AGAR</name>
<feature type="non-terminal residue" evidence="2">
    <location>
        <position position="1"/>
    </location>
</feature>
<feature type="domain" description="CxC2-like cysteine cluster KDZ transposase-associated" evidence="1">
    <location>
        <begin position="174"/>
        <end position="266"/>
    </location>
</feature>
<organism evidence="2 3">
    <name type="scientific">Hohenbuehelia grisea</name>
    <dbReference type="NCBI Taxonomy" id="104357"/>
    <lineage>
        <taxon>Eukaryota</taxon>
        <taxon>Fungi</taxon>
        <taxon>Dikarya</taxon>
        <taxon>Basidiomycota</taxon>
        <taxon>Agaricomycotina</taxon>
        <taxon>Agaricomycetes</taxon>
        <taxon>Agaricomycetidae</taxon>
        <taxon>Agaricales</taxon>
        <taxon>Pleurotineae</taxon>
        <taxon>Pleurotaceae</taxon>
        <taxon>Hohenbuehelia</taxon>
    </lineage>
</organism>
<dbReference type="Pfam" id="PF18803">
    <property type="entry name" value="CxC2"/>
    <property type="match status" value="1"/>
</dbReference>
<keyword evidence="3" id="KW-1185">Reference proteome</keyword>
<sequence length="573" mass="64736">DYTKILVIRLSGAVFQSFENYFDALKAYETQKDLDEVELLWYDPTDPDEFAVEPPGTPSEDSGSVLDQPVISTIGDSFDFDTRIQTGPMKKSRKKQTNTTSARLREFLPFHDSTLEELIRLDGAGDFLGKMVCSTCTEEGSTRCLTCFMAAPQCGGCLVAAHRNTPLHRVEPLSPEPLAGPPNFVVFDVDMAHPVAIDYCDCDSHPQNFTPKRVQLLRARWFPATYERPQTVFTFACLEFFHELSLQSKTTLYDYYHTLLRRTDNVKLYKQISRYPEFHRVFRIWQHLTMLKRAGIGHNPQGAAATSEGSAALECPACPHPARNLPDDWQNAPVETRWIYALLLALDANFKLKSKTRGIKDVELGPGWSYFVAEEPYQKHLANYVSQPEINTCRNDHDAILRVNTRNTPGFNVSGTVLVICARHAFVRKNGAGDLQKGERYCNVDYVVLSTLIGVHALLLVLSYDIACQWLKRLSTRIKAYPPTMHIPSPTKILGVVPRWHIEGHDQDCQSSYSFNYTRGVGKTCGEDIESTWSVSNQLCGSIREMGPGADILSDHWGWNFQKLRWTLSSPPL</sequence>
<reference evidence="3" key="1">
    <citation type="submission" date="2024-06" db="EMBL/GenBank/DDBJ databases">
        <title>Multi-omics analyses provide insights into the biosynthesis of the anticancer antibiotic pleurotin in Hohenbuehelia grisea.</title>
        <authorList>
            <person name="Weaver J.A."/>
            <person name="Alberti F."/>
        </authorList>
    </citation>
    <scope>NUCLEOTIDE SEQUENCE [LARGE SCALE GENOMIC DNA]</scope>
    <source>
        <strain evidence="3">T-177</strain>
    </source>
</reference>